<evidence type="ECO:0000313" key="2">
    <source>
        <dbReference type="EMBL" id="RYC70753.1"/>
    </source>
</evidence>
<organism evidence="2 3">
    <name type="scientific">Spirosoma sordidisoli</name>
    <dbReference type="NCBI Taxonomy" id="2502893"/>
    <lineage>
        <taxon>Bacteria</taxon>
        <taxon>Pseudomonadati</taxon>
        <taxon>Bacteroidota</taxon>
        <taxon>Cytophagia</taxon>
        <taxon>Cytophagales</taxon>
        <taxon>Cytophagaceae</taxon>
        <taxon>Spirosoma</taxon>
    </lineage>
</organism>
<dbReference type="Gene3D" id="2.40.50.1020">
    <property type="entry name" value="LytTr DNA-binding domain"/>
    <property type="match status" value="1"/>
</dbReference>
<name>A0A4Q2UMB7_9BACT</name>
<accession>A0A4Q2UMB7</accession>
<dbReference type="Proteomes" id="UP000290407">
    <property type="component" value="Unassembled WGS sequence"/>
</dbReference>
<proteinExistence type="predicted"/>
<dbReference type="Pfam" id="PF04397">
    <property type="entry name" value="LytTR"/>
    <property type="match status" value="1"/>
</dbReference>
<dbReference type="AlphaFoldDB" id="A0A4Q2UMB7"/>
<sequence length="153" mass="17240">MSLAPVVPSLHGAGQAGPGRVPYLFQDRWADLRRGRLPQRLPGVPTPMREIQINPDEVMYAVGDANYAHIHFANAKPIVYARTLKLLHERWPVMLRLHKHVLINPNFIRSVHVPKRNGGVLSVTMRDGSSHDAGRRRKAGILKFLNQNNVLKP</sequence>
<comment type="caution">
    <text evidence="2">The sequence shown here is derived from an EMBL/GenBank/DDBJ whole genome shotgun (WGS) entry which is preliminary data.</text>
</comment>
<protein>
    <submittedName>
        <fullName evidence="2">LytTR family transcriptional regulator</fullName>
    </submittedName>
</protein>
<evidence type="ECO:0000313" key="3">
    <source>
        <dbReference type="Proteomes" id="UP000290407"/>
    </source>
</evidence>
<evidence type="ECO:0000259" key="1">
    <source>
        <dbReference type="SMART" id="SM00850"/>
    </source>
</evidence>
<keyword evidence="3" id="KW-1185">Reference proteome</keyword>
<reference evidence="2 3" key="1">
    <citation type="submission" date="2019-01" db="EMBL/GenBank/DDBJ databases">
        <title>Spirosoma flava sp. nov., a propanil-degrading bacterium isolated from herbicide-contaminated soil.</title>
        <authorList>
            <person name="Zhang L."/>
            <person name="Jiang J.-D."/>
        </authorList>
    </citation>
    <scope>NUCLEOTIDE SEQUENCE [LARGE SCALE GENOMIC DNA]</scope>
    <source>
        <strain evidence="2 3">TY50</strain>
    </source>
</reference>
<feature type="domain" description="HTH LytTR-type" evidence="1">
    <location>
        <begin position="48"/>
        <end position="146"/>
    </location>
</feature>
<dbReference type="SMART" id="SM00850">
    <property type="entry name" value="LytTR"/>
    <property type="match status" value="1"/>
</dbReference>
<dbReference type="GO" id="GO:0003677">
    <property type="term" value="F:DNA binding"/>
    <property type="evidence" value="ECO:0007669"/>
    <property type="project" value="InterPro"/>
</dbReference>
<gene>
    <name evidence="2" type="ORF">EQG79_00950</name>
</gene>
<dbReference type="EMBL" id="SBLB01000001">
    <property type="protein sequence ID" value="RYC70753.1"/>
    <property type="molecule type" value="Genomic_DNA"/>
</dbReference>
<dbReference type="InterPro" id="IPR007492">
    <property type="entry name" value="LytTR_DNA-bd_dom"/>
</dbReference>